<dbReference type="PANTHER" id="PTHR10457:SF7">
    <property type="entry name" value="GALACTOKINASE-RELATED"/>
    <property type="match status" value="1"/>
</dbReference>
<dbReference type="Gene3D" id="3.30.230.10">
    <property type="match status" value="1"/>
</dbReference>
<keyword evidence="3" id="KW-0479">Metal-binding</keyword>
<dbReference type="InterPro" id="IPR006206">
    <property type="entry name" value="Mevalonate/galactokinase"/>
</dbReference>
<comment type="similarity">
    <text evidence="1">Belongs to the GHMP kinase family. GalK subfamily.</text>
</comment>
<dbReference type="InterPro" id="IPR036554">
    <property type="entry name" value="GHMP_kinase_C_sf"/>
</dbReference>
<keyword evidence="8" id="KW-0299">Galactose metabolism</keyword>
<dbReference type="GO" id="GO:0005524">
    <property type="term" value="F:ATP binding"/>
    <property type="evidence" value="ECO:0007669"/>
    <property type="project" value="UniProtKB-UniRule"/>
</dbReference>
<evidence type="ECO:0000313" key="14">
    <source>
        <dbReference type="Proteomes" id="UP000656813"/>
    </source>
</evidence>
<keyword evidence="5" id="KW-0418">Kinase</keyword>
<dbReference type="InterPro" id="IPR006204">
    <property type="entry name" value="GHMP_kinase_N_dom"/>
</dbReference>
<evidence type="ECO:0000256" key="8">
    <source>
        <dbReference type="ARBA" id="ARBA00023144"/>
    </source>
</evidence>
<feature type="domain" description="GHMP kinase C-terminal" evidence="12">
    <location>
        <begin position="200"/>
        <end position="282"/>
    </location>
</feature>
<gene>
    <name evidence="13" type="primary">galK</name>
    <name evidence="13" type="ORF">GCM10007096_37890</name>
</gene>
<keyword evidence="9" id="KW-0119">Carbohydrate metabolism</keyword>
<dbReference type="PROSITE" id="PS00627">
    <property type="entry name" value="GHMP_KINASES_ATP"/>
    <property type="match status" value="1"/>
</dbReference>
<evidence type="ECO:0000256" key="6">
    <source>
        <dbReference type="ARBA" id="ARBA00022840"/>
    </source>
</evidence>
<dbReference type="EC" id="2.7.1.6" evidence="10"/>
<evidence type="ECO:0000256" key="2">
    <source>
        <dbReference type="ARBA" id="ARBA00022679"/>
    </source>
</evidence>
<dbReference type="GO" id="GO:0004335">
    <property type="term" value="F:galactokinase activity"/>
    <property type="evidence" value="ECO:0007669"/>
    <property type="project" value="UniProtKB-UniRule"/>
</dbReference>
<dbReference type="PRINTS" id="PR00473">
    <property type="entry name" value="GALCTOKINASE"/>
</dbReference>
<dbReference type="GO" id="GO:0006012">
    <property type="term" value="P:galactose metabolic process"/>
    <property type="evidence" value="ECO:0007669"/>
    <property type="project" value="UniProtKB-UniRule"/>
</dbReference>
<proteinExistence type="inferred from homology"/>
<evidence type="ECO:0000256" key="3">
    <source>
        <dbReference type="ARBA" id="ARBA00022723"/>
    </source>
</evidence>
<keyword evidence="4" id="KW-0547">Nucleotide-binding</keyword>
<protein>
    <recommendedName>
        <fullName evidence="10">Galactokinase</fullName>
        <ecNumber evidence="10">2.7.1.6</ecNumber>
    </recommendedName>
</protein>
<dbReference type="NCBIfam" id="TIGR00131">
    <property type="entry name" value="gal_kin"/>
    <property type="match status" value="1"/>
</dbReference>
<evidence type="ECO:0000259" key="11">
    <source>
        <dbReference type="Pfam" id="PF00288"/>
    </source>
</evidence>
<evidence type="ECO:0000256" key="7">
    <source>
        <dbReference type="ARBA" id="ARBA00022842"/>
    </source>
</evidence>
<dbReference type="FunFam" id="3.30.70.890:FF:000001">
    <property type="entry name" value="Galactokinase"/>
    <property type="match status" value="1"/>
</dbReference>
<dbReference type="NCBIfam" id="NF003705">
    <property type="entry name" value="PRK05322.1"/>
    <property type="match status" value="1"/>
</dbReference>
<dbReference type="Pfam" id="PF08544">
    <property type="entry name" value="GHMP_kinases_C"/>
    <property type="match status" value="1"/>
</dbReference>
<sequence length="309" mass="34267">MFKKEDDWGNYPKGIIKELMKESASLKGADILYYGTIPNAAGLSSSASIGMVTAFGLASLVGHPTDRQALAFLCQRMENHFIGVNTGILDQFAVGLCEKDYALFLNCDTLEKEKVALKLGNYKLVITNTNKRRGLADSKYNERLQECREALKVLQEVNPAWKTLSDISIEAFERHQSRLASIPKARARHVITENARVLDAVKALKVSDLKTFGELMKQSHRSLRDDYEVTGQELDALFDTQRQMAGCIGTRMTGAGFGGCTISIVDANTLDVFKETVSRKYNQQTGLEATFYICETGNGVREITEEVVS</sequence>
<dbReference type="Pfam" id="PF00288">
    <property type="entry name" value="GHMP_kinases_N"/>
    <property type="match status" value="1"/>
</dbReference>
<name>A0A8J2ZYX9_9BACL</name>
<dbReference type="InterPro" id="IPR006203">
    <property type="entry name" value="GHMP_knse_ATP-bd_CS"/>
</dbReference>
<accession>A0A8J2ZYX9</accession>
<keyword evidence="14" id="KW-1185">Reference proteome</keyword>
<evidence type="ECO:0000259" key="12">
    <source>
        <dbReference type="Pfam" id="PF08544"/>
    </source>
</evidence>
<keyword evidence="6" id="KW-0067">ATP-binding</keyword>
<dbReference type="EMBL" id="BMFV01000040">
    <property type="protein sequence ID" value="GGH87569.1"/>
    <property type="molecule type" value="Genomic_DNA"/>
</dbReference>
<evidence type="ECO:0000256" key="5">
    <source>
        <dbReference type="ARBA" id="ARBA00022777"/>
    </source>
</evidence>
<dbReference type="InterPro" id="IPR000705">
    <property type="entry name" value="Galactokinase"/>
</dbReference>
<dbReference type="InterPro" id="IPR020568">
    <property type="entry name" value="Ribosomal_Su5_D2-typ_SF"/>
</dbReference>
<dbReference type="AlphaFoldDB" id="A0A8J2ZYX9"/>
<dbReference type="GO" id="GO:0005829">
    <property type="term" value="C:cytosol"/>
    <property type="evidence" value="ECO:0007669"/>
    <property type="project" value="TreeGrafter"/>
</dbReference>
<dbReference type="PRINTS" id="PR00959">
    <property type="entry name" value="MEVGALKINASE"/>
</dbReference>
<evidence type="ECO:0000313" key="13">
    <source>
        <dbReference type="EMBL" id="GGH87569.1"/>
    </source>
</evidence>
<reference evidence="13" key="1">
    <citation type="journal article" date="2014" name="Int. J. Syst. Evol. Microbiol.">
        <title>Complete genome sequence of Corynebacterium casei LMG S-19264T (=DSM 44701T), isolated from a smear-ripened cheese.</title>
        <authorList>
            <consortium name="US DOE Joint Genome Institute (JGI-PGF)"/>
            <person name="Walter F."/>
            <person name="Albersmeier A."/>
            <person name="Kalinowski J."/>
            <person name="Ruckert C."/>
        </authorList>
    </citation>
    <scope>NUCLEOTIDE SEQUENCE</scope>
    <source>
        <strain evidence="13">CGMCC 1.12777</strain>
    </source>
</reference>
<organism evidence="13 14">
    <name type="scientific">Pullulanibacillus pueri</name>
    <dbReference type="NCBI Taxonomy" id="1437324"/>
    <lineage>
        <taxon>Bacteria</taxon>
        <taxon>Bacillati</taxon>
        <taxon>Bacillota</taxon>
        <taxon>Bacilli</taxon>
        <taxon>Bacillales</taxon>
        <taxon>Sporolactobacillaceae</taxon>
        <taxon>Pullulanibacillus</taxon>
    </lineage>
</organism>
<dbReference type="SUPFAM" id="SSF54211">
    <property type="entry name" value="Ribosomal protein S5 domain 2-like"/>
    <property type="match status" value="1"/>
</dbReference>
<dbReference type="Proteomes" id="UP000656813">
    <property type="component" value="Unassembled WGS sequence"/>
</dbReference>
<evidence type="ECO:0000256" key="1">
    <source>
        <dbReference type="ARBA" id="ARBA00006566"/>
    </source>
</evidence>
<feature type="domain" description="GHMP kinase N-terminal" evidence="11">
    <location>
        <begin position="10"/>
        <end position="95"/>
    </location>
</feature>
<dbReference type="SUPFAM" id="SSF55060">
    <property type="entry name" value="GHMP Kinase, C-terminal domain"/>
    <property type="match status" value="1"/>
</dbReference>
<dbReference type="Gene3D" id="3.30.70.890">
    <property type="entry name" value="GHMP kinase, C-terminal domain"/>
    <property type="match status" value="1"/>
</dbReference>
<keyword evidence="2" id="KW-0808">Transferase</keyword>
<dbReference type="PIRSF" id="PIRSF000530">
    <property type="entry name" value="Galactokinase"/>
    <property type="match status" value="1"/>
</dbReference>
<reference evidence="13" key="2">
    <citation type="submission" date="2020-09" db="EMBL/GenBank/DDBJ databases">
        <authorList>
            <person name="Sun Q."/>
            <person name="Zhou Y."/>
        </authorList>
    </citation>
    <scope>NUCLEOTIDE SEQUENCE</scope>
    <source>
        <strain evidence="13">CGMCC 1.12777</strain>
    </source>
</reference>
<evidence type="ECO:0000256" key="10">
    <source>
        <dbReference type="NCBIfam" id="TIGR00131"/>
    </source>
</evidence>
<keyword evidence="7" id="KW-0460">Magnesium</keyword>
<dbReference type="PANTHER" id="PTHR10457">
    <property type="entry name" value="MEVALONATE KINASE/GALACTOKINASE"/>
    <property type="match status" value="1"/>
</dbReference>
<evidence type="ECO:0000256" key="9">
    <source>
        <dbReference type="ARBA" id="ARBA00023277"/>
    </source>
</evidence>
<comment type="caution">
    <text evidence="13">The sequence shown here is derived from an EMBL/GenBank/DDBJ whole genome shotgun (WGS) entry which is preliminary data.</text>
</comment>
<dbReference type="InterPro" id="IPR013750">
    <property type="entry name" value="GHMP_kinase_C_dom"/>
</dbReference>
<evidence type="ECO:0000256" key="4">
    <source>
        <dbReference type="ARBA" id="ARBA00022741"/>
    </source>
</evidence>
<dbReference type="InterPro" id="IPR014721">
    <property type="entry name" value="Ribsml_uS5_D2-typ_fold_subgr"/>
</dbReference>
<dbReference type="GO" id="GO:0046872">
    <property type="term" value="F:metal ion binding"/>
    <property type="evidence" value="ECO:0007669"/>
    <property type="project" value="UniProtKB-KW"/>
</dbReference>